<dbReference type="InterPro" id="IPR001611">
    <property type="entry name" value="Leu-rich_rpt"/>
</dbReference>
<feature type="signal peptide" evidence="5">
    <location>
        <begin position="1"/>
        <end position="19"/>
    </location>
</feature>
<dbReference type="Pfam" id="PF00560">
    <property type="entry name" value="LRR_1"/>
    <property type="match status" value="1"/>
</dbReference>
<feature type="region of interest" description="Disordered" evidence="3">
    <location>
        <begin position="291"/>
        <end position="367"/>
    </location>
</feature>
<dbReference type="Ensembl" id="ENSSSCT00045014165.1">
    <property type="protein sequence ID" value="ENSSSCP00045009806.1"/>
    <property type="gene ID" value="ENSSSCG00045008428.1"/>
</dbReference>
<evidence type="ECO:0000256" key="4">
    <source>
        <dbReference type="SAM" id="Phobius"/>
    </source>
</evidence>
<dbReference type="Proteomes" id="UP000694728">
    <property type="component" value="Unplaced"/>
</dbReference>
<dbReference type="Gene3D" id="3.80.10.10">
    <property type="entry name" value="Ribonuclease Inhibitor"/>
    <property type="match status" value="1"/>
</dbReference>
<organism evidence="6 7">
    <name type="scientific">Sus scrofa</name>
    <name type="common">Pig</name>
    <dbReference type="NCBI Taxonomy" id="9823"/>
    <lineage>
        <taxon>Eukaryota</taxon>
        <taxon>Metazoa</taxon>
        <taxon>Chordata</taxon>
        <taxon>Craniata</taxon>
        <taxon>Vertebrata</taxon>
        <taxon>Euteleostomi</taxon>
        <taxon>Mammalia</taxon>
        <taxon>Eutheria</taxon>
        <taxon>Laurasiatheria</taxon>
        <taxon>Artiodactyla</taxon>
        <taxon>Suina</taxon>
        <taxon>Suidae</taxon>
        <taxon>Sus</taxon>
    </lineage>
</organism>
<dbReference type="OrthoDB" id="660555at2759"/>
<reference evidence="6 7" key="1">
    <citation type="submission" date="2017-08" db="EMBL/GenBank/DDBJ databases">
        <title>USMARCv1.0.</title>
        <authorList>
            <person name="Hannum G.I."/>
            <person name="Koren S."/>
            <person name="Schroeder S.G."/>
            <person name="Chin S.C."/>
            <person name="Nonneman D.J."/>
            <person name="Becker S.A."/>
            <person name="Rosen B.D."/>
            <person name="Bickhart D.M."/>
            <person name="Putnam N.H."/>
            <person name="Green R.E."/>
            <person name="Tuggle C.K."/>
            <person name="Liu H."/>
            <person name="Rohrer G.A."/>
            <person name="Warr A."/>
            <person name="Hall R."/>
            <person name="Kim K."/>
            <person name="Hume D.A."/>
            <person name="Talbot R."/>
            <person name="Chow W."/>
            <person name="Howe K."/>
            <person name="Schwartz A.S."/>
            <person name="Watson M."/>
            <person name="Archibald A.L."/>
            <person name="Phillippy A.M."/>
            <person name="Smith T.P.L."/>
        </authorList>
    </citation>
    <scope>NUCLEOTIDE SEQUENCE [LARGE SCALE GENOMIC DNA]</scope>
</reference>
<dbReference type="RefSeq" id="XP_003129020.2">
    <property type="nucleotide sequence ID" value="XM_003128972.4"/>
</dbReference>
<keyword evidence="4" id="KW-0812">Transmembrane</keyword>
<dbReference type="PANTHER" id="PTHR24369:SF213">
    <property type="entry name" value="INSULIN LIKE GROWTH FACTOR BINDING PROTEIN ACID LABILE SUBUNIT"/>
    <property type="match status" value="1"/>
</dbReference>
<dbReference type="FunFam" id="3.80.10.10:FF:002113">
    <property type="entry name" value="Leucine-rich repeat-containing protein 66"/>
    <property type="match status" value="1"/>
</dbReference>
<dbReference type="Proteomes" id="UP000314985">
    <property type="component" value="Chromosome 8"/>
</dbReference>
<dbReference type="SUPFAM" id="SSF52058">
    <property type="entry name" value="L domain-like"/>
    <property type="match status" value="1"/>
</dbReference>
<dbReference type="CTD" id="339977"/>
<evidence type="ECO:0000313" key="6">
    <source>
        <dbReference type="Ensembl" id="ENSSSCP00070026898.1"/>
    </source>
</evidence>
<dbReference type="AlphaFoldDB" id="A0A4X1UG09"/>
<dbReference type="Ensembl" id="ENSSSCT00070032234.1">
    <property type="protein sequence ID" value="ENSSSCP00070026898.1"/>
    <property type="gene ID" value="ENSSSCG00070016369.1"/>
</dbReference>
<dbReference type="SMART" id="SM00369">
    <property type="entry name" value="LRR_TYP"/>
    <property type="match status" value="5"/>
</dbReference>
<keyword evidence="4" id="KW-1133">Transmembrane helix</keyword>
<dbReference type="InterPro" id="IPR032675">
    <property type="entry name" value="LRR_dom_sf"/>
</dbReference>
<dbReference type="Pfam" id="PF13855">
    <property type="entry name" value="LRR_8"/>
    <property type="match status" value="1"/>
</dbReference>
<dbReference type="GeneID" id="100522021"/>
<feature type="region of interest" description="Disordered" evidence="3">
    <location>
        <begin position="850"/>
        <end position="872"/>
    </location>
</feature>
<evidence type="ECO:0000256" key="3">
    <source>
        <dbReference type="SAM" id="MobiDB-lite"/>
    </source>
</evidence>
<feature type="region of interest" description="Disordered" evidence="3">
    <location>
        <begin position="580"/>
        <end position="747"/>
    </location>
</feature>
<feature type="compositionally biased region" description="Basic and acidic residues" evidence="3">
    <location>
        <begin position="858"/>
        <end position="872"/>
    </location>
</feature>
<dbReference type="InterPro" id="IPR003591">
    <property type="entry name" value="Leu-rich_rpt_typical-subtyp"/>
</dbReference>
<evidence type="ECO:0000313" key="7">
    <source>
        <dbReference type="Proteomes" id="UP000314985"/>
    </source>
</evidence>
<dbReference type="PROSITE" id="PS51450">
    <property type="entry name" value="LRR"/>
    <property type="match status" value="2"/>
</dbReference>
<keyword evidence="4" id="KW-0472">Membrane</keyword>
<evidence type="ECO:0000256" key="1">
    <source>
        <dbReference type="ARBA" id="ARBA00022614"/>
    </source>
</evidence>
<reference evidence="6" key="2">
    <citation type="submission" date="2025-05" db="UniProtKB">
        <authorList>
            <consortium name="Ensembl"/>
        </authorList>
    </citation>
    <scope>IDENTIFICATION</scope>
</reference>
<dbReference type="KEGG" id="ssc:100522021"/>
<evidence type="ECO:0000256" key="2">
    <source>
        <dbReference type="ARBA" id="ARBA00022737"/>
    </source>
</evidence>
<feature type="transmembrane region" description="Helical" evidence="4">
    <location>
        <begin position="374"/>
        <end position="396"/>
    </location>
</feature>
<feature type="compositionally biased region" description="Basic and acidic residues" evidence="3">
    <location>
        <begin position="736"/>
        <end position="747"/>
    </location>
</feature>
<name>A0A4X1UG09_PIG</name>
<dbReference type="ExpressionAtlas" id="A0A4X1UG09">
    <property type="expression patterns" value="baseline and differential"/>
</dbReference>
<gene>
    <name evidence="6" type="primary">LRRC66</name>
</gene>
<dbReference type="PANTHER" id="PTHR24369">
    <property type="entry name" value="ANTIGEN BSP, PUTATIVE-RELATED"/>
    <property type="match status" value="1"/>
</dbReference>
<sequence>MMKNLCFRILTMIIGLCLTGTMTNPSRQSSNLFNSERQWNRYLLTDHSAAGKHATPMDTQVAATVDTSSNFFRGLLQTHMRKEEWNIKHLDLSNSLIPKITFSSLAHFHSLEVLNLSNNTIHSVSLDLPSVKSSWVKCHQGSLRNGLPFLKLLILKGNKLGNIPKGLWKLKSLQSLDLSFNGISEIGISDLHSCLQLENLHLKSNKIFRIHPAAFKDLKKLQVVDLSNNALTTILPMMIVALELPHLQANLADNQWQCDNSVAVFQNFISESWREKWNTICNKSTGKEEAYQWAPKSRTSGETRIPRINLNHTKSLRRSNAESPGEAGLSSLGKTDPARPEAGEQQRRLHRRVRSTQDGQTAGRKEAASASQDLTLAVCLAVFITFLVAFCLGAFARPYVDRLWQQRCQKKSPGSGVVYSNQGFYDEIDTVGNTQQPRTDQHQTFQDVNLYENQAPGWRTEASPRTDVALKGTLRQSRKEPGSQQGRGQCRDPSGSGSRRDEKLPNHSVVWPDLRAQPDAEDTQVPWAGQDRLHRDDIPTEGNYDPRAGEVSPNERSVGIAAEAVGLQNGPGSIQKDFNESGPPVPRKMMAPLSEMPTHTEAPRPGENEGRWASGHLPSGFFKENLLSAQQQRLKGSGTEAELPAHHTAATLSDPGHMDPSPPALPPGWGRDPHVTPANKEPEQKHASEAWYELDSNSDSDEGSLFTLSSSSEDWRHMAEEEEAPGEESGTAPGPLEDKGSGERRDNVMSLESLGHKCETQEDRSEKTLISNPVSGLFETHLESASNISKFEDPLSSPGSVGHSPCSHEIPGMSIYDYISALQPQPVEWHCSLRDLEFSNVDILPPTPACSAEVPSDPEDRAVHEGDVDIYN</sequence>
<proteinExistence type="predicted"/>
<feature type="region of interest" description="Disordered" evidence="3">
    <location>
        <begin position="473"/>
        <end position="554"/>
    </location>
</feature>
<keyword evidence="2" id="KW-0677">Repeat</keyword>
<keyword evidence="1" id="KW-0433">Leucine-rich repeat</keyword>
<feature type="compositionally biased region" description="Basic and acidic residues" evidence="3">
    <location>
        <begin position="336"/>
        <end position="347"/>
    </location>
</feature>
<evidence type="ECO:0000256" key="5">
    <source>
        <dbReference type="SAM" id="SignalP"/>
    </source>
</evidence>
<feature type="chain" id="PRO_5044615036" evidence="5">
    <location>
        <begin position="20"/>
        <end position="872"/>
    </location>
</feature>
<dbReference type="InterPro" id="IPR050541">
    <property type="entry name" value="LRR_TM_domain-containing"/>
</dbReference>
<protein>
    <submittedName>
        <fullName evidence="6">Leucine rich repeat containing 66</fullName>
    </submittedName>
</protein>
<dbReference type="SMR" id="A0A4X1UG09"/>
<keyword evidence="5" id="KW-0732">Signal</keyword>
<feature type="compositionally biased region" description="Basic and acidic residues" evidence="3">
    <location>
        <begin position="601"/>
        <end position="610"/>
    </location>
</feature>
<accession>A0A4X1UG09</accession>